<dbReference type="Proteomes" id="UP001211894">
    <property type="component" value="Unassembled WGS sequence"/>
</dbReference>
<reference evidence="2 3" key="1">
    <citation type="submission" date="2023-01" db="EMBL/GenBank/DDBJ databases">
        <title>Bacillus changyiensis sp. nov., isolated from a coastal deposit.</title>
        <authorList>
            <person name="Xiao G."/>
            <person name="Lai Q."/>
            <person name="Hu Z."/>
            <person name="Shao Z."/>
        </authorList>
    </citation>
    <scope>NUCLEOTIDE SEQUENCE [LARGE SCALE GENOMIC DNA]</scope>
    <source>
        <strain evidence="2 3">CLL-7-23</strain>
    </source>
</reference>
<evidence type="ECO:0000313" key="2">
    <source>
        <dbReference type="EMBL" id="MDA7028221.1"/>
    </source>
</evidence>
<evidence type="ECO:0000259" key="1">
    <source>
        <dbReference type="Pfam" id="PF01863"/>
    </source>
</evidence>
<dbReference type="Pfam" id="PF01863">
    <property type="entry name" value="YgjP-like"/>
    <property type="match status" value="1"/>
</dbReference>
<dbReference type="InterPro" id="IPR002725">
    <property type="entry name" value="YgjP-like_metallopeptidase"/>
</dbReference>
<feature type="domain" description="YgjP-like metallopeptidase" evidence="1">
    <location>
        <begin position="1"/>
        <end position="65"/>
    </location>
</feature>
<dbReference type="InterPro" id="IPR053136">
    <property type="entry name" value="UTP_pyrophosphatase-like"/>
</dbReference>
<organism evidence="2 3">
    <name type="scientific">Bacillus changyiensis</name>
    <dbReference type="NCBI Taxonomy" id="3004103"/>
    <lineage>
        <taxon>Bacteria</taxon>
        <taxon>Bacillati</taxon>
        <taxon>Bacillota</taxon>
        <taxon>Bacilli</taxon>
        <taxon>Bacillales</taxon>
        <taxon>Bacillaceae</taxon>
        <taxon>Bacillus</taxon>
    </lineage>
</organism>
<dbReference type="EMBL" id="JAQKAB010000013">
    <property type="protein sequence ID" value="MDA7028221.1"/>
    <property type="molecule type" value="Genomic_DNA"/>
</dbReference>
<dbReference type="PANTHER" id="PTHR30399:SF1">
    <property type="entry name" value="UTP PYROPHOSPHATASE"/>
    <property type="match status" value="1"/>
</dbReference>
<dbReference type="PANTHER" id="PTHR30399">
    <property type="entry name" value="UNCHARACTERIZED PROTEIN YGJP"/>
    <property type="match status" value="1"/>
</dbReference>
<sequence length="68" mass="8093">MKARWRSALTEKNTIHLNTELIKAPKYCIDYIILHELINFKYSDHSEAFFQMLCSLMLAWKKKKAIFG</sequence>
<dbReference type="Gene3D" id="3.30.2010.10">
    <property type="entry name" value="Metalloproteases ('zincins'), catalytic domain"/>
    <property type="match status" value="1"/>
</dbReference>
<protein>
    <submittedName>
        <fullName evidence="2">M48 family metallopeptidase</fullName>
    </submittedName>
</protein>
<comment type="caution">
    <text evidence="2">The sequence shown here is derived from an EMBL/GenBank/DDBJ whole genome shotgun (WGS) entry which is preliminary data.</text>
</comment>
<keyword evidence="3" id="KW-1185">Reference proteome</keyword>
<name>A0ABT4X9X1_9BACI</name>
<gene>
    <name evidence="2" type="ORF">PJ311_16760</name>
</gene>
<proteinExistence type="predicted"/>
<evidence type="ECO:0000313" key="3">
    <source>
        <dbReference type="Proteomes" id="UP001211894"/>
    </source>
</evidence>
<accession>A0ABT4X9X1</accession>
<dbReference type="CDD" id="cd07344">
    <property type="entry name" value="M48_yhfN_like"/>
    <property type="match status" value="1"/>
</dbReference>